<dbReference type="InterPro" id="IPR036188">
    <property type="entry name" value="FAD/NAD-bd_sf"/>
</dbReference>
<dbReference type="Pfam" id="PF07992">
    <property type="entry name" value="Pyr_redox_2"/>
    <property type="match status" value="1"/>
</dbReference>
<keyword evidence="6" id="KW-0560">Oxidoreductase</keyword>
<evidence type="ECO:0000313" key="15">
    <source>
        <dbReference type="EMBL" id="KJA18256.1"/>
    </source>
</evidence>
<dbReference type="STRING" id="945553.A0A0D2NNE0"/>
<dbReference type="EMBL" id="KN817591">
    <property type="protein sequence ID" value="KJA18256.1"/>
    <property type="molecule type" value="Genomic_DNA"/>
</dbReference>
<comment type="similarity">
    <text evidence="1">Belongs to the NADH dehydrogenase family.</text>
</comment>
<dbReference type="Pfam" id="PF22366">
    <property type="entry name" value="NDH2_C"/>
    <property type="match status" value="1"/>
</dbReference>
<evidence type="ECO:0000313" key="16">
    <source>
        <dbReference type="Proteomes" id="UP000054270"/>
    </source>
</evidence>
<evidence type="ECO:0000256" key="5">
    <source>
        <dbReference type="ARBA" id="ARBA00022946"/>
    </source>
</evidence>
<feature type="region of interest" description="Disordered" evidence="11">
    <location>
        <begin position="37"/>
        <end position="57"/>
    </location>
</feature>
<evidence type="ECO:0000256" key="9">
    <source>
        <dbReference type="ARBA" id="ARBA00049010"/>
    </source>
</evidence>
<feature type="compositionally biased region" description="Low complexity" evidence="11">
    <location>
        <begin position="37"/>
        <end position="48"/>
    </location>
</feature>
<dbReference type="GO" id="GO:0050136">
    <property type="term" value="F:NADH dehydrogenase (quinone) (non-electrogenic) activity"/>
    <property type="evidence" value="ECO:0007669"/>
    <property type="project" value="UniProtKB-EC"/>
</dbReference>
<keyword evidence="16" id="KW-1185">Reference proteome</keyword>
<evidence type="ECO:0000256" key="8">
    <source>
        <dbReference type="ARBA" id="ARBA00047599"/>
    </source>
</evidence>
<sequence>MHSIRSRAIARSLTQARISARIPTRALVRRGIATNTSEAVTESTTASSIPPPPQPPRQSKWRNFLQILGRTTLITVVLAAGGFYYVTQKERHPGAQMPFDPEKKTIVVLGSGWGATSLLSTLDTADYNVVVISPKNFFLFTPLLPSVAVGTLNPRSIIQPTRYITRHKARQVSVIEAEATDVDPVNKTVTFIDNSDIKGAVSSTTISYDYLVYGVGAEVQTFNIPGVKEHACFMKELADAERMQREFMDCVETAAFPGQEAKEIDRLLHMVVVGGGPTGVELSGELHDFLEDDLKMWYPELAGKIRITLVEALPSVLPMFSTQLIKYTESTFKESKIDILTKTMVKAVKEKAVVLQMPDKSVVEVPCGMVIWAAGNKGRKITQDLMAKMPTVQTNRRGIEVDDFMCMKGAGGSIFAIGDCTATSYAPTAQVASQQGAYIARMLHQMAKRDALVEKVGKLERIGAALGTTAEATAEEKARINEETEEARRQLAKIKLRPFHYSHQGSLAYIGSDKAIADLPFMNGNFASGGVATYLFWRSAYLSTLFSLRNRTLVATDWVKVKLFGRDVSRE</sequence>
<feature type="transmembrane region" description="Helical" evidence="12">
    <location>
        <begin position="67"/>
        <end position="86"/>
    </location>
</feature>
<comment type="catalytic activity">
    <reaction evidence="8">
        <text>a quinone + NADH + H(+) = a quinol + NAD(+)</text>
        <dbReference type="Rhea" id="RHEA:46160"/>
        <dbReference type="ChEBI" id="CHEBI:15378"/>
        <dbReference type="ChEBI" id="CHEBI:24646"/>
        <dbReference type="ChEBI" id="CHEBI:57540"/>
        <dbReference type="ChEBI" id="CHEBI:57945"/>
        <dbReference type="ChEBI" id="CHEBI:132124"/>
        <dbReference type="EC" id="1.6.5.9"/>
    </reaction>
</comment>
<dbReference type="Gene3D" id="3.50.50.100">
    <property type="match status" value="1"/>
</dbReference>
<dbReference type="AlphaFoldDB" id="A0A0D2NNE0"/>
<evidence type="ECO:0000259" key="13">
    <source>
        <dbReference type="Pfam" id="PF07992"/>
    </source>
</evidence>
<keyword evidence="5" id="KW-0809">Transit peptide</keyword>
<evidence type="ECO:0000256" key="11">
    <source>
        <dbReference type="SAM" id="MobiDB-lite"/>
    </source>
</evidence>
<comment type="catalytic activity">
    <reaction evidence="9">
        <text>a ubiquinone + NADH + H(+) = a ubiquinol + NAD(+)</text>
        <dbReference type="Rhea" id="RHEA:23152"/>
        <dbReference type="Rhea" id="RHEA-COMP:9565"/>
        <dbReference type="Rhea" id="RHEA-COMP:9566"/>
        <dbReference type="ChEBI" id="CHEBI:15378"/>
        <dbReference type="ChEBI" id="CHEBI:16389"/>
        <dbReference type="ChEBI" id="CHEBI:17976"/>
        <dbReference type="ChEBI" id="CHEBI:57540"/>
        <dbReference type="ChEBI" id="CHEBI:57945"/>
    </reaction>
</comment>
<feature type="domain" description="External alternative NADH-ubiquinone oxidoreductase-like C-terminal" evidence="14">
    <location>
        <begin position="503"/>
        <end position="567"/>
    </location>
</feature>
<organism evidence="15 16">
    <name type="scientific">Hypholoma sublateritium (strain FD-334 SS-4)</name>
    <dbReference type="NCBI Taxonomy" id="945553"/>
    <lineage>
        <taxon>Eukaryota</taxon>
        <taxon>Fungi</taxon>
        <taxon>Dikarya</taxon>
        <taxon>Basidiomycota</taxon>
        <taxon>Agaricomycotina</taxon>
        <taxon>Agaricomycetes</taxon>
        <taxon>Agaricomycetidae</taxon>
        <taxon>Agaricales</taxon>
        <taxon>Agaricineae</taxon>
        <taxon>Strophariaceae</taxon>
        <taxon>Hypholoma</taxon>
    </lineage>
</organism>
<evidence type="ECO:0000256" key="6">
    <source>
        <dbReference type="ARBA" id="ARBA00023002"/>
    </source>
</evidence>
<keyword evidence="12" id="KW-1133">Transmembrane helix</keyword>
<feature type="domain" description="FAD/NAD(P)-binding" evidence="13">
    <location>
        <begin position="105"/>
        <end position="436"/>
    </location>
</feature>
<evidence type="ECO:0000256" key="4">
    <source>
        <dbReference type="ARBA" id="ARBA00022827"/>
    </source>
</evidence>
<keyword evidence="12" id="KW-0812">Transmembrane</keyword>
<dbReference type="OMA" id="QIPAQKD"/>
<dbReference type="PANTHER" id="PTHR43706">
    <property type="entry name" value="NADH DEHYDROGENASE"/>
    <property type="match status" value="1"/>
</dbReference>
<evidence type="ECO:0000256" key="1">
    <source>
        <dbReference type="ARBA" id="ARBA00005272"/>
    </source>
</evidence>
<feature type="coiled-coil region" evidence="10">
    <location>
        <begin position="470"/>
        <end position="497"/>
    </location>
</feature>
<dbReference type="Proteomes" id="UP000054270">
    <property type="component" value="Unassembled WGS sequence"/>
</dbReference>
<evidence type="ECO:0000256" key="10">
    <source>
        <dbReference type="SAM" id="Coils"/>
    </source>
</evidence>
<proteinExistence type="inferred from homology"/>
<evidence type="ECO:0000256" key="3">
    <source>
        <dbReference type="ARBA" id="ARBA00022630"/>
    </source>
</evidence>
<keyword evidence="3" id="KW-0285">Flavoprotein</keyword>
<dbReference type="InterPro" id="IPR045024">
    <property type="entry name" value="NDH-2"/>
</dbReference>
<evidence type="ECO:0000256" key="12">
    <source>
        <dbReference type="SAM" id="Phobius"/>
    </source>
</evidence>
<dbReference type="InterPro" id="IPR023753">
    <property type="entry name" value="FAD/NAD-binding_dom"/>
</dbReference>
<dbReference type="GO" id="GO:0005739">
    <property type="term" value="C:mitochondrion"/>
    <property type="evidence" value="ECO:0007669"/>
    <property type="project" value="UniProtKB-ARBA"/>
</dbReference>
<dbReference type="InterPro" id="IPR054585">
    <property type="entry name" value="NDH2-like_C"/>
</dbReference>
<keyword evidence="10" id="KW-0175">Coiled coil</keyword>
<reference evidence="16" key="1">
    <citation type="submission" date="2014-04" db="EMBL/GenBank/DDBJ databases">
        <title>Evolutionary Origins and Diversification of the Mycorrhizal Mutualists.</title>
        <authorList>
            <consortium name="DOE Joint Genome Institute"/>
            <consortium name="Mycorrhizal Genomics Consortium"/>
            <person name="Kohler A."/>
            <person name="Kuo A."/>
            <person name="Nagy L.G."/>
            <person name="Floudas D."/>
            <person name="Copeland A."/>
            <person name="Barry K.W."/>
            <person name="Cichocki N."/>
            <person name="Veneault-Fourrey C."/>
            <person name="LaButti K."/>
            <person name="Lindquist E.A."/>
            <person name="Lipzen A."/>
            <person name="Lundell T."/>
            <person name="Morin E."/>
            <person name="Murat C."/>
            <person name="Riley R."/>
            <person name="Ohm R."/>
            <person name="Sun H."/>
            <person name="Tunlid A."/>
            <person name="Henrissat B."/>
            <person name="Grigoriev I.V."/>
            <person name="Hibbett D.S."/>
            <person name="Martin F."/>
        </authorList>
    </citation>
    <scope>NUCLEOTIDE SEQUENCE [LARGE SCALE GENOMIC DNA]</scope>
    <source>
        <strain evidence="16">FD-334 SS-4</strain>
    </source>
</reference>
<dbReference type="PANTHER" id="PTHR43706:SF47">
    <property type="entry name" value="EXTERNAL NADH-UBIQUINONE OXIDOREDUCTASE 1, MITOCHONDRIAL-RELATED"/>
    <property type="match status" value="1"/>
</dbReference>
<evidence type="ECO:0000259" key="14">
    <source>
        <dbReference type="Pfam" id="PF22366"/>
    </source>
</evidence>
<dbReference type="EC" id="1.6.5.9" evidence="2"/>
<evidence type="ECO:0000256" key="2">
    <source>
        <dbReference type="ARBA" id="ARBA00012637"/>
    </source>
</evidence>
<keyword evidence="7" id="KW-0520">NAD</keyword>
<protein>
    <recommendedName>
        <fullName evidence="2">NADH:ubiquinone reductase (non-electrogenic)</fullName>
        <ecNumber evidence="2">1.6.5.9</ecNumber>
    </recommendedName>
</protein>
<keyword evidence="4" id="KW-0274">FAD</keyword>
<dbReference type="OrthoDB" id="3244603at2759"/>
<dbReference type="SUPFAM" id="SSF51905">
    <property type="entry name" value="FAD/NAD(P)-binding domain"/>
    <property type="match status" value="2"/>
</dbReference>
<evidence type="ECO:0000256" key="7">
    <source>
        <dbReference type="ARBA" id="ARBA00023027"/>
    </source>
</evidence>
<keyword evidence="12" id="KW-0472">Membrane</keyword>
<accession>A0A0D2NNE0</accession>
<gene>
    <name evidence="15" type="ORF">HYPSUDRAFT_45420</name>
</gene>
<name>A0A0D2NNE0_HYPSF</name>